<proteinExistence type="predicted"/>
<name>A0A9E7JIZ9_9LILI</name>
<accession>A0A9E7JIZ9</accession>
<gene>
    <name evidence="1" type="ORF">MUK42_23755</name>
</gene>
<evidence type="ECO:0000313" key="1">
    <source>
        <dbReference type="EMBL" id="URD82783.1"/>
    </source>
</evidence>
<organism evidence="1 2">
    <name type="scientific">Musa troglodytarum</name>
    <name type="common">fe'i banana</name>
    <dbReference type="NCBI Taxonomy" id="320322"/>
    <lineage>
        <taxon>Eukaryota</taxon>
        <taxon>Viridiplantae</taxon>
        <taxon>Streptophyta</taxon>
        <taxon>Embryophyta</taxon>
        <taxon>Tracheophyta</taxon>
        <taxon>Spermatophyta</taxon>
        <taxon>Magnoliopsida</taxon>
        <taxon>Liliopsida</taxon>
        <taxon>Zingiberales</taxon>
        <taxon>Musaceae</taxon>
        <taxon>Musa</taxon>
    </lineage>
</organism>
<keyword evidence="2" id="KW-1185">Reference proteome</keyword>
<dbReference type="EMBL" id="CP097503">
    <property type="protein sequence ID" value="URD82783.1"/>
    <property type="molecule type" value="Genomic_DNA"/>
</dbReference>
<dbReference type="OrthoDB" id="10574054at2759"/>
<dbReference type="Proteomes" id="UP001055439">
    <property type="component" value="Chromosome 10"/>
</dbReference>
<reference evidence="1" key="1">
    <citation type="submission" date="2022-05" db="EMBL/GenBank/DDBJ databases">
        <title>The Musa troglodytarum L. genome provides insights into the mechanism of non-climacteric behaviour and enrichment of carotenoids.</title>
        <authorList>
            <person name="Wang J."/>
        </authorList>
    </citation>
    <scope>NUCLEOTIDE SEQUENCE</scope>
    <source>
        <tissue evidence="1">Leaf</tissue>
    </source>
</reference>
<protein>
    <submittedName>
        <fullName evidence="1">Uncharacterized protein</fullName>
    </submittedName>
</protein>
<sequence length="132" mass="14068">MAPFKAVLNGASAFGDEASVHQQADAAHNTTASATSSAFSLTPLRSPVLSIIASNVSTATPNKLVVSGVATGDHTFPSSLNKHRRRLVLELWRSYLLAMEERTENLRVTAKSPIDWPGAQREALPAKVAMEG</sequence>
<dbReference type="AlphaFoldDB" id="A0A9E7JIZ9"/>
<evidence type="ECO:0000313" key="2">
    <source>
        <dbReference type="Proteomes" id="UP001055439"/>
    </source>
</evidence>